<name>A0A6M0RTI1_9CYAN</name>
<gene>
    <name evidence="8" type="ORF">DXZ20_28295</name>
</gene>
<keyword evidence="6" id="KW-0560">Oxidoreductase</keyword>
<dbReference type="EMBL" id="QXHD01000004">
    <property type="protein sequence ID" value="NEZ59476.1"/>
    <property type="molecule type" value="Genomic_DNA"/>
</dbReference>
<dbReference type="InterPro" id="IPR000415">
    <property type="entry name" value="Nitroreductase-like"/>
</dbReference>
<keyword evidence="5" id="KW-0521">NADP</keyword>
<evidence type="ECO:0000256" key="3">
    <source>
        <dbReference type="ARBA" id="ARBA00022630"/>
    </source>
</evidence>
<sequence length="215" mass="24096">MAARNFSSESVLEALNWRYATKMFDASKKIPAETWSALEQSLVLAPSSFGLEPWKFFVVDDVAIRQKLLEFTWKQSQVLDASHLVVLAIKTGLDETDVDRSMARISEVRGVDLESLQGFSNVVKGFMKGIPDVDSWSTRQVYIALGQLMVSAALLGIDTCPIEGFMPDQYDEILGLPEMGYRSVVVCAAGYRLDEDKYAHLPKVRFPVEDKVQHI</sequence>
<keyword evidence="3" id="KW-0285">Flavoprotein</keyword>
<accession>A0A6M0RTI1</accession>
<reference evidence="8 9" key="1">
    <citation type="journal article" date="2020" name="Microb. Ecol.">
        <title>Ecogenomics of the Marine Benthic Filamentous Cyanobacterium Adonisia.</title>
        <authorList>
            <person name="Walter J.M."/>
            <person name="Coutinho F.H."/>
            <person name="Leomil L."/>
            <person name="Hargreaves P.I."/>
            <person name="Campeao M.E."/>
            <person name="Vieira V.V."/>
            <person name="Silva B.S."/>
            <person name="Fistarol G.O."/>
            <person name="Salomon P.S."/>
            <person name="Sawabe T."/>
            <person name="Mino S."/>
            <person name="Hosokawa M."/>
            <person name="Miyashita H."/>
            <person name="Maruyama F."/>
            <person name="van Verk M.C."/>
            <person name="Dutilh B.E."/>
            <person name="Thompson C.C."/>
            <person name="Thompson F.L."/>
        </authorList>
    </citation>
    <scope>NUCLEOTIDE SEQUENCE [LARGE SCALE GENOMIC DNA]</scope>
    <source>
        <strain evidence="8 9">CCMR0081</strain>
    </source>
</reference>
<protein>
    <submittedName>
        <fullName evidence="8">NAD(P)H-dependent oxidoreductase</fullName>
    </submittedName>
</protein>
<evidence type="ECO:0000313" key="9">
    <source>
        <dbReference type="Proteomes" id="UP000481033"/>
    </source>
</evidence>
<feature type="domain" description="Nitroreductase" evidence="7">
    <location>
        <begin position="16"/>
        <end position="191"/>
    </location>
</feature>
<dbReference type="Gene3D" id="3.40.109.10">
    <property type="entry name" value="NADH Oxidase"/>
    <property type="match status" value="1"/>
</dbReference>
<keyword evidence="9" id="KW-1185">Reference proteome</keyword>
<dbReference type="GO" id="GO:0016491">
    <property type="term" value="F:oxidoreductase activity"/>
    <property type="evidence" value="ECO:0007669"/>
    <property type="project" value="UniProtKB-KW"/>
</dbReference>
<dbReference type="Pfam" id="PF00881">
    <property type="entry name" value="Nitroreductase"/>
    <property type="match status" value="1"/>
</dbReference>
<dbReference type="SUPFAM" id="SSF55469">
    <property type="entry name" value="FMN-dependent nitroreductase-like"/>
    <property type="match status" value="1"/>
</dbReference>
<dbReference type="InterPro" id="IPR029479">
    <property type="entry name" value="Nitroreductase"/>
</dbReference>
<dbReference type="PANTHER" id="PTHR43673:SF2">
    <property type="entry name" value="NITROREDUCTASE"/>
    <property type="match status" value="1"/>
</dbReference>
<evidence type="ECO:0000256" key="4">
    <source>
        <dbReference type="ARBA" id="ARBA00022643"/>
    </source>
</evidence>
<dbReference type="InterPro" id="IPR033878">
    <property type="entry name" value="NfsB-like"/>
</dbReference>
<evidence type="ECO:0000313" key="8">
    <source>
        <dbReference type="EMBL" id="NEZ59476.1"/>
    </source>
</evidence>
<comment type="similarity">
    <text evidence="2">Belongs to the nitroreductase family.</text>
</comment>
<proteinExistence type="inferred from homology"/>
<dbReference type="CDD" id="cd02149">
    <property type="entry name" value="NfsB-like"/>
    <property type="match status" value="1"/>
</dbReference>
<organism evidence="8 9">
    <name type="scientific">Adonisia turfae CCMR0081</name>
    <dbReference type="NCBI Taxonomy" id="2292702"/>
    <lineage>
        <taxon>Bacteria</taxon>
        <taxon>Bacillati</taxon>
        <taxon>Cyanobacteriota</taxon>
        <taxon>Adonisia</taxon>
        <taxon>Adonisia turfae</taxon>
    </lineage>
</organism>
<comment type="caution">
    <text evidence="8">The sequence shown here is derived from an EMBL/GenBank/DDBJ whole genome shotgun (WGS) entry which is preliminary data.</text>
</comment>
<comment type="cofactor">
    <cofactor evidence="1">
        <name>FMN</name>
        <dbReference type="ChEBI" id="CHEBI:58210"/>
    </cofactor>
</comment>
<dbReference type="AlphaFoldDB" id="A0A6M0RTI1"/>
<dbReference type="Proteomes" id="UP000481033">
    <property type="component" value="Unassembled WGS sequence"/>
</dbReference>
<evidence type="ECO:0000256" key="6">
    <source>
        <dbReference type="ARBA" id="ARBA00023002"/>
    </source>
</evidence>
<dbReference type="RefSeq" id="WP_163702435.1">
    <property type="nucleotide sequence ID" value="NZ_QXHD01000004.1"/>
</dbReference>
<dbReference type="PANTHER" id="PTHR43673">
    <property type="entry name" value="NAD(P)H NITROREDUCTASE YDGI-RELATED"/>
    <property type="match status" value="1"/>
</dbReference>
<evidence type="ECO:0000256" key="5">
    <source>
        <dbReference type="ARBA" id="ARBA00022857"/>
    </source>
</evidence>
<evidence type="ECO:0000256" key="2">
    <source>
        <dbReference type="ARBA" id="ARBA00007118"/>
    </source>
</evidence>
<evidence type="ECO:0000256" key="1">
    <source>
        <dbReference type="ARBA" id="ARBA00001917"/>
    </source>
</evidence>
<evidence type="ECO:0000259" key="7">
    <source>
        <dbReference type="Pfam" id="PF00881"/>
    </source>
</evidence>
<keyword evidence="4" id="KW-0288">FMN</keyword>